<dbReference type="Proteomes" id="UP000744769">
    <property type="component" value="Unassembled WGS sequence"/>
</dbReference>
<organism evidence="1 2">
    <name type="scientific">Metallococcus carri</name>
    <dbReference type="NCBI Taxonomy" id="1656884"/>
    <lineage>
        <taxon>Bacteria</taxon>
        <taxon>Bacillati</taxon>
        <taxon>Actinomycetota</taxon>
        <taxon>Actinomycetes</taxon>
        <taxon>Micrococcales</taxon>
        <taxon>Dermacoccaceae</taxon>
        <taxon>Metallococcus</taxon>
    </lineage>
</organism>
<reference evidence="1" key="1">
    <citation type="submission" date="2020-03" db="EMBL/GenBank/DDBJ databases">
        <title>Draft sequencing of Calidifontibacter sp. DB0510.</title>
        <authorList>
            <person name="Kim D.-U."/>
        </authorList>
    </citation>
    <scope>NUCLEOTIDE SEQUENCE</scope>
    <source>
        <strain evidence="1">DB0510</strain>
    </source>
</reference>
<dbReference type="AlphaFoldDB" id="A0A967B232"/>
<dbReference type="EMBL" id="JAAOIV010000006">
    <property type="protein sequence ID" value="NHN55970.1"/>
    <property type="molecule type" value="Genomic_DNA"/>
</dbReference>
<accession>A0A967B232</accession>
<evidence type="ECO:0000313" key="1">
    <source>
        <dbReference type="EMBL" id="NHN55970.1"/>
    </source>
</evidence>
<evidence type="ECO:0000313" key="2">
    <source>
        <dbReference type="Proteomes" id="UP000744769"/>
    </source>
</evidence>
<keyword evidence="2" id="KW-1185">Reference proteome</keyword>
<name>A0A967B232_9MICO</name>
<sequence>MSDEWTWRYDGASGAQAPVFPTQSDAEAWLGESWQQLADEGVTAVTLVHGDEVVYGPMPLDPA</sequence>
<gene>
    <name evidence="1" type="ORF">G9U51_09300</name>
</gene>
<dbReference type="RefSeq" id="WP_166196299.1">
    <property type="nucleotide sequence ID" value="NZ_JAAOIV010000006.1"/>
</dbReference>
<protein>
    <submittedName>
        <fullName evidence="1">Uncharacterized protein</fullName>
    </submittedName>
</protein>
<comment type="caution">
    <text evidence="1">The sequence shown here is derived from an EMBL/GenBank/DDBJ whole genome shotgun (WGS) entry which is preliminary data.</text>
</comment>
<proteinExistence type="predicted"/>